<proteinExistence type="predicted"/>
<comment type="caution">
    <text evidence="5">The sequence shown here is derived from an EMBL/GenBank/DDBJ whole genome shotgun (WGS) entry which is preliminary data.</text>
</comment>
<keyword evidence="1" id="KW-0479">Metal-binding</keyword>
<dbReference type="VEuPathDB" id="VectorBase:RSAN_056632"/>
<evidence type="ECO:0000259" key="4">
    <source>
        <dbReference type="PROSITE" id="PS50158"/>
    </source>
</evidence>
<feature type="domain" description="CCHC-type" evidence="4">
    <location>
        <begin position="670"/>
        <end position="684"/>
    </location>
</feature>
<dbReference type="GO" id="GO:0003676">
    <property type="term" value="F:nucleic acid binding"/>
    <property type="evidence" value="ECO:0007669"/>
    <property type="project" value="InterPro"/>
</dbReference>
<dbReference type="EMBL" id="JABSTV010001247">
    <property type="protein sequence ID" value="KAH7972488.1"/>
    <property type="molecule type" value="Genomic_DNA"/>
</dbReference>
<feature type="region of interest" description="Disordered" evidence="3">
    <location>
        <begin position="469"/>
        <end position="504"/>
    </location>
</feature>
<keyword evidence="1" id="KW-0863">Zinc-finger</keyword>
<feature type="compositionally biased region" description="Basic residues" evidence="3">
    <location>
        <begin position="275"/>
        <end position="291"/>
    </location>
</feature>
<dbReference type="Proteomes" id="UP000821837">
    <property type="component" value="Chromosome 11"/>
</dbReference>
<dbReference type="InterPro" id="IPR036691">
    <property type="entry name" value="Endo/exonu/phosph_ase_sf"/>
</dbReference>
<name>A0A9D4QB78_RHISA</name>
<dbReference type="PROSITE" id="PS50158">
    <property type="entry name" value="ZF_CCHC"/>
    <property type="match status" value="1"/>
</dbReference>
<dbReference type="AlphaFoldDB" id="A0A9D4QB78"/>
<feature type="compositionally biased region" description="Basic residues" evidence="3">
    <location>
        <begin position="349"/>
        <end position="367"/>
    </location>
</feature>
<feature type="compositionally biased region" description="Polar residues" evidence="3">
    <location>
        <begin position="729"/>
        <end position="738"/>
    </location>
</feature>
<feature type="compositionally biased region" description="Basic residues" evidence="3">
    <location>
        <begin position="321"/>
        <end position="339"/>
    </location>
</feature>
<feature type="region of interest" description="Disordered" evidence="3">
    <location>
        <begin position="267"/>
        <end position="380"/>
    </location>
</feature>
<feature type="region of interest" description="Disordered" evidence="3">
    <location>
        <begin position="685"/>
        <end position="786"/>
    </location>
</feature>
<dbReference type="SMART" id="SM00343">
    <property type="entry name" value="ZnF_C2HC"/>
    <property type="match status" value="3"/>
</dbReference>
<reference evidence="5" key="1">
    <citation type="journal article" date="2020" name="Cell">
        <title>Large-Scale Comparative Analyses of Tick Genomes Elucidate Their Genetic Diversity and Vector Capacities.</title>
        <authorList>
            <consortium name="Tick Genome and Microbiome Consortium (TIGMIC)"/>
            <person name="Jia N."/>
            <person name="Wang J."/>
            <person name="Shi W."/>
            <person name="Du L."/>
            <person name="Sun Y."/>
            <person name="Zhan W."/>
            <person name="Jiang J.F."/>
            <person name="Wang Q."/>
            <person name="Zhang B."/>
            <person name="Ji P."/>
            <person name="Bell-Sakyi L."/>
            <person name="Cui X.M."/>
            <person name="Yuan T.T."/>
            <person name="Jiang B.G."/>
            <person name="Yang W.F."/>
            <person name="Lam T.T."/>
            <person name="Chang Q.C."/>
            <person name="Ding S.J."/>
            <person name="Wang X.J."/>
            <person name="Zhu J.G."/>
            <person name="Ruan X.D."/>
            <person name="Zhao L."/>
            <person name="Wei J.T."/>
            <person name="Ye R.Z."/>
            <person name="Que T.C."/>
            <person name="Du C.H."/>
            <person name="Zhou Y.H."/>
            <person name="Cheng J.X."/>
            <person name="Dai P.F."/>
            <person name="Guo W.B."/>
            <person name="Han X.H."/>
            <person name="Huang E.J."/>
            <person name="Li L.F."/>
            <person name="Wei W."/>
            <person name="Gao Y.C."/>
            <person name="Liu J.Z."/>
            <person name="Shao H.Z."/>
            <person name="Wang X."/>
            <person name="Wang C.C."/>
            <person name="Yang T.C."/>
            <person name="Huo Q.B."/>
            <person name="Li W."/>
            <person name="Chen H.Y."/>
            <person name="Chen S.E."/>
            <person name="Zhou L.G."/>
            <person name="Ni X.B."/>
            <person name="Tian J.H."/>
            <person name="Sheng Y."/>
            <person name="Liu T."/>
            <person name="Pan Y.S."/>
            <person name="Xia L.Y."/>
            <person name="Li J."/>
            <person name="Zhao F."/>
            <person name="Cao W.C."/>
        </authorList>
    </citation>
    <scope>NUCLEOTIDE SEQUENCE</scope>
    <source>
        <strain evidence="5">Rsan-2018</strain>
    </source>
</reference>
<feature type="region of interest" description="Disordered" evidence="3">
    <location>
        <begin position="838"/>
        <end position="866"/>
    </location>
</feature>
<evidence type="ECO:0000256" key="3">
    <source>
        <dbReference type="SAM" id="MobiDB-lite"/>
    </source>
</evidence>
<dbReference type="Gene3D" id="4.10.60.10">
    <property type="entry name" value="Zinc finger, CCHC-type"/>
    <property type="match status" value="1"/>
</dbReference>
<feature type="compositionally biased region" description="Low complexity" evidence="3">
    <location>
        <begin position="469"/>
        <end position="483"/>
    </location>
</feature>
<feature type="coiled-coil region" evidence="2">
    <location>
        <begin position="787"/>
        <end position="814"/>
    </location>
</feature>
<dbReference type="SUPFAM" id="SSF57756">
    <property type="entry name" value="Retrovirus zinc finger-like domains"/>
    <property type="match status" value="1"/>
</dbReference>
<gene>
    <name evidence="5" type="ORF">HPB52_012589</name>
</gene>
<dbReference type="InterPro" id="IPR001878">
    <property type="entry name" value="Znf_CCHC"/>
</dbReference>
<feature type="compositionally biased region" description="Polar residues" evidence="3">
    <location>
        <begin position="306"/>
        <end position="320"/>
    </location>
</feature>
<sequence length="1249" mass="138888">MDEEPSEDNEDGTWFLVAQKRKRQAQAMSNLPCNTELTQHSQEQVTSRKSFMLPPLPIDDLTVVFRPRDGLNLSEWPQDFISRAIGMAAQLPDITLHQLTIRIRQDQNVAVVSTPDEEIAARLQKIKVLCLSNKQYEVQAYVAAPDASCKGVISGIEKNTTPTTLMTNLRSPTAPILHARMMGTSATAIITFSGTRLPRYIYYYGAEYRCYIHKPRQQLCGVCLSTTHRADVCPTPDKPRCTVCGIPSPTDNHVCAPKCFNCGGEHPATDSRCPARQRKPFNKSHIHRQQKKMAAQQSEEQRKPSKATSFNLEETKTTTAPHHRSCTRSRSKRQSRSRSHSQGLDRSRSRSHSKDHKRSRGRSHSASHIHNQQQEGNQPQGVWATRLQQQGKNGALGPAGTGGKTTSAISRPLASALAIHPAPLPRPVATGMECVVEGHTISAEEWSDGSWQPSPGFRAQEKRRLELRQATPHQNAAQQATATRNDMKPRPPPQRKRGPLPRMPADTIHIVGRPKTPVDLTKLPPWQLYEALLKAASLPDQPPASRDKLRVHPTNNTFTISVPDSVRAQAYLRITSLQIGDRTIEFHVYAPPPDDAFRGIMFNAYDSFTDDEILKDLQESNPSMPVVGGRRMGRSNHVLVTMLGDCLPRWILYHGVYIRLYPFYPRVEACFNCRKVGHRTDVCPHPKRNRCSRCGQDHPSTPQEAHPIRQRAEASTQPGATTAAAVDPPQQSLTVTRASSSPLPCSPNSSQGSSPSSSTPGPKKLAWAQGPPESLKASPTSSPDAQVRELVRENSSLKAQLSSQQSQISQLMSQIGNLTQYIQSLDAKLDRTIAQPPVTAPQPMEATSPPSQPQSQPAGKRKANTSTASLHAEIDIAAAVSKAVSAALTTLDAKFEARFNTLQQAIADTNSSLNALKSYTEATNTSLNTLKNYTEATTAEINARLERRQRGPQTRNGLIMARPTLTVWQWNCRGYRKKRSHLQQLVQKLQADPQATEPAPDVIALQETSTPSTLPGYAAYHQLGSHASPCTSTLVHNGLTAVQHDIEATGIQHALVEILPRKRTDSKKPKPTARITEWPKFRKLREERASDTITDINEWITSLQEHVQATTREVETTADLHTTDSRLLHMWDAHAGLLRRWRRQRHNKKLRRRLETLAREIENHSLALAQQQWGQLCDGLNGQMSSKRTWHLLRQLLDPCSSKLSAQKQLQRLLHRYPGTDAELLDELALRYVSLASPDAPPEKLPPPG</sequence>
<feature type="compositionally biased region" description="Polar residues" evidence="3">
    <location>
        <begin position="368"/>
        <end position="380"/>
    </location>
</feature>
<keyword evidence="2" id="KW-0175">Coiled coil</keyword>
<evidence type="ECO:0000256" key="2">
    <source>
        <dbReference type="SAM" id="Coils"/>
    </source>
</evidence>
<dbReference type="SUPFAM" id="SSF56219">
    <property type="entry name" value="DNase I-like"/>
    <property type="match status" value="1"/>
</dbReference>
<organism evidence="5 6">
    <name type="scientific">Rhipicephalus sanguineus</name>
    <name type="common">Brown dog tick</name>
    <name type="synonym">Ixodes sanguineus</name>
    <dbReference type="NCBI Taxonomy" id="34632"/>
    <lineage>
        <taxon>Eukaryota</taxon>
        <taxon>Metazoa</taxon>
        <taxon>Ecdysozoa</taxon>
        <taxon>Arthropoda</taxon>
        <taxon>Chelicerata</taxon>
        <taxon>Arachnida</taxon>
        <taxon>Acari</taxon>
        <taxon>Parasitiformes</taxon>
        <taxon>Ixodida</taxon>
        <taxon>Ixodoidea</taxon>
        <taxon>Ixodidae</taxon>
        <taxon>Rhipicephalinae</taxon>
        <taxon>Rhipicephalus</taxon>
        <taxon>Rhipicephalus</taxon>
    </lineage>
</organism>
<accession>A0A9D4QB78</accession>
<evidence type="ECO:0000313" key="5">
    <source>
        <dbReference type="EMBL" id="KAH7972488.1"/>
    </source>
</evidence>
<keyword evidence="6" id="KW-1185">Reference proteome</keyword>
<evidence type="ECO:0000256" key="1">
    <source>
        <dbReference type="PROSITE-ProRule" id="PRU00047"/>
    </source>
</evidence>
<protein>
    <recommendedName>
        <fullName evidence="4">CCHC-type domain-containing protein</fullName>
    </recommendedName>
</protein>
<dbReference type="GO" id="GO:0008270">
    <property type="term" value="F:zinc ion binding"/>
    <property type="evidence" value="ECO:0007669"/>
    <property type="project" value="UniProtKB-KW"/>
</dbReference>
<evidence type="ECO:0000313" key="6">
    <source>
        <dbReference type="Proteomes" id="UP000821837"/>
    </source>
</evidence>
<keyword evidence="1" id="KW-0862">Zinc</keyword>
<reference evidence="5" key="2">
    <citation type="submission" date="2021-09" db="EMBL/GenBank/DDBJ databases">
        <authorList>
            <person name="Jia N."/>
            <person name="Wang J."/>
            <person name="Shi W."/>
            <person name="Du L."/>
            <person name="Sun Y."/>
            <person name="Zhan W."/>
            <person name="Jiang J."/>
            <person name="Wang Q."/>
            <person name="Zhang B."/>
            <person name="Ji P."/>
            <person name="Sakyi L.B."/>
            <person name="Cui X."/>
            <person name="Yuan T."/>
            <person name="Jiang B."/>
            <person name="Yang W."/>
            <person name="Lam T.T.-Y."/>
            <person name="Chang Q."/>
            <person name="Ding S."/>
            <person name="Wang X."/>
            <person name="Zhu J."/>
            <person name="Ruan X."/>
            <person name="Zhao L."/>
            <person name="Wei J."/>
            <person name="Que T."/>
            <person name="Du C."/>
            <person name="Cheng J."/>
            <person name="Dai P."/>
            <person name="Han X."/>
            <person name="Huang E."/>
            <person name="Gao Y."/>
            <person name="Liu J."/>
            <person name="Shao H."/>
            <person name="Ye R."/>
            <person name="Li L."/>
            <person name="Wei W."/>
            <person name="Wang X."/>
            <person name="Wang C."/>
            <person name="Huo Q."/>
            <person name="Li W."/>
            <person name="Guo W."/>
            <person name="Chen H."/>
            <person name="Chen S."/>
            <person name="Zhou L."/>
            <person name="Zhou L."/>
            <person name="Ni X."/>
            <person name="Tian J."/>
            <person name="Zhou Y."/>
            <person name="Sheng Y."/>
            <person name="Liu T."/>
            <person name="Pan Y."/>
            <person name="Xia L."/>
            <person name="Li J."/>
            <person name="Zhao F."/>
            <person name="Cao W."/>
        </authorList>
    </citation>
    <scope>NUCLEOTIDE SEQUENCE</scope>
    <source>
        <strain evidence="5">Rsan-2018</strain>
        <tissue evidence="5">Larvae</tissue>
    </source>
</reference>
<feature type="compositionally biased region" description="Low complexity" evidence="3">
    <location>
        <begin position="739"/>
        <end position="762"/>
    </location>
</feature>
<dbReference type="InterPro" id="IPR036875">
    <property type="entry name" value="Znf_CCHC_sf"/>
</dbReference>